<reference evidence="2" key="1">
    <citation type="submission" date="2019-12" db="UniProtKB">
        <authorList>
            <consortium name="WormBaseParasite"/>
        </authorList>
    </citation>
    <scope>IDENTIFICATION</scope>
</reference>
<sequence length="95" mass="11099">MDVCGQISVTFREFQRGSAGDQEMHNETYGDHENTSICWPNEPYSGRYAFNPYSFDYDGHPYYYGCFVGDSDQEETDDEFLGFFLEQRGDKRAYP</sequence>
<dbReference type="AlphaFoldDB" id="A0A5S6QDS3"/>
<protein>
    <submittedName>
        <fullName evidence="2">Uncharacterized protein</fullName>
    </submittedName>
</protein>
<dbReference type="Proteomes" id="UP000046395">
    <property type="component" value="Unassembled WGS sequence"/>
</dbReference>
<evidence type="ECO:0000313" key="1">
    <source>
        <dbReference type="Proteomes" id="UP000046395"/>
    </source>
</evidence>
<organism evidence="1 2">
    <name type="scientific">Trichuris muris</name>
    <name type="common">Mouse whipworm</name>
    <dbReference type="NCBI Taxonomy" id="70415"/>
    <lineage>
        <taxon>Eukaryota</taxon>
        <taxon>Metazoa</taxon>
        <taxon>Ecdysozoa</taxon>
        <taxon>Nematoda</taxon>
        <taxon>Enoplea</taxon>
        <taxon>Dorylaimia</taxon>
        <taxon>Trichinellida</taxon>
        <taxon>Trichuridae</taxon>
        <taxon>Trichuris</taxon>
    </lineage>
</organism>
<proteinExistence type="predicted"/>
<evidence type="ECO:0000313" key="2">
    <source>
        <dbReference type="WBParaSite" id="TMUE_1000005511.1"/>
    </source>
</evidence>
<accession>A0A5S6QDS3</accession>
<keyword evidence="1" id="KW-1185">Reference proteome</keyword>
<dbReference type="WBParaSite" id="TMUE_1000005511.1">
    <property type="protein sequence ID" value="TMUE_1000005511.1"/>
    <property type="gene ID" value="WBGene00288792"/>
</dbReference>
<name>A0A5S6QDS3_TRIMR</name>